<sequence>MSGKDIVAKVKPYRQFLGLNLWDDISIKIMDPEASISSLSYLLVKKFPSNFLGTRDGFTYKIFHRLCDNIPGTVVVIKINGTNEILDGYNPLSWISNDQFKWFATTDIIGCANFRGPFFGKYFYTRYDIKQWNYVHNDADYEKLLRSDEISLLIDEFKVFQVLKN</sequence>
<keyword evidence="2" id="KW-1185">Reference proteome</keyword>
<organism evidence="1 2">
    <name type="scientific">Gigaspora rosea</name>
    <dbReference type="NCBI Taxonomy" id="44941"/>
    <lineage>
        <taxon>Eukaryota</taxon>
        <taxon>Fungi</taxon>
        <taxon>Fungi incertae sedis</taxon>
        <taxon>Mucoromycota</taxon>
        <taxon>Glomeromycotina</taxon>
        <taxon>Glomeromycetes</taxon>
        <taxon>Diversisporales</taxon>
        <taxon>Gigasporaceae</taxon>
        <taxon>Gigaspora</taxon>
    </lineage>
</organism>
<accession>A0A397UX84</accession>
<evidence type="ECO:0008006" key="3">
    <source>
        <dbReference type="Google" id="ProtNLM"/>
    </source>
</evidence>
<comment type="caution">
    <text evidence="1">The sequence shown here is derived from an EMBL/GenBank/DDBJ whole genome shotgun (WGS) entry which is preliminary data.</text>
</comment>
<evidence type="ECO:0000313" key="2">
    <source>
        <dbReference type="Proteomes" id="UP000266673"/>
    </source>
</evidence>
<dbReference type="AlphaFoldDB" id="A0A397UX84"/>
<dbReference type="Proteomes" id="UP000266673">
    <property type="component" value="Unassembled WGS sequence"/>
</dbReference>
<proteinExistence type="predicted"/>
<protein>
    <recommendedName>
        <fullName evidence="3">TLDc domain-containing protein</fullName>
    </recommendedName>
</protein>
<evidence type="ECO:0000313" key="1">
    <source>
        <dbReference type="EMBL" id="RIB14765.1"/>
    </source>
</evidence>
<gene>
    <name evidence="1" type="ORF">C2G38_2194065</name>
</gene>
<name>A0A397UX84_9GLOM</name>
<dbReference type="OrthoDB" id="2439862at2759"/>
<reference evidence="1 2" key="1">
    <citation type="submission" date="2018-06" db="EMBL/GenBank/DDBJ databases">
        <title>Comparative genomics reveals the genomic features of Rhizophagus irregularis, R. cerebriforme, R. diaphanum and Gigaspora rosea, and their symbiotic lifestyle signature.</title>
        <authorList>
            <person name="Morin E."/>
            <person name="San Clemente H."/>
            <person name="Chen E.C.H."/>
            <person name="De La Providencia I."/>
            <person name="Hainaut M."/>
            <person name="Kuo A."/>
            <person name="Kohler A."/>
            <person name="Murat C."/>
            <person name="Tang N."/>
            <person name="Roy S."/>
            <person name="Loubradou J."/>
            <person name="Henrissat B."/>
            <person name="Grigoriev I.V."/>
            <person name="Corradi N."/>
            <person name="Roux C."/>
            <person name="Martin F.M."/>
        </authorList>
    </citation>
    <scope>NUCLEOTIDE SEQUENCE [LARGE SCALE GENOMIC DNA]</scope>
    <source>
        <strain evidence="1 2">DAOM 194757</strain>
    </source>
</reference>
<dbReference type="EMBL" id="QKWP01000796">
    <property type="protein sequence ID" value="RIB14765.1"/>
    <property type="molecule type" value="Genomic_DNA"/>
</dbReference>